<dbReference type="AlphaFoldDB" id="T1IZE2"/>
<dbReference type="InterPro" id="IPR046347">
    <property type="entry name" value="bZIP_sf"/>
</dbReference>
<feature type="compositionally biased region" description="Low complexity" evidence="7">
    <location>
        <begin position="39"/>
        <end position="50"/>
    </location>
</feature>
<keyword evidence="5" id="KW-0539">Nucleus</keyword>
<feature type="domain" description="BZIP" evidence="8">
    <location>
        <begin position="145"/>
        <end position="197"/>
    </location>
</feature>
<dbReference type="eggNOG" id="KOG3119">
    <property type="taxonomic scope" value="Eukaryota"/>
</dbReference>
<dbReference type="Pfam" id="PF07716">
    <property type="entry name" value="bZIP_2"/>
    <property type="match status" value="1"/>
</dbReference>
<dbReference type="SMART" id="SM00338">
    <property type="entry name" value="BRLZ"/>
    <property type="match status" value="1"/>
</dbReference>
<evidence type="ECO:0000256" key="3">
    <source>
        <dbReference type="ARBA" id="ARBA00023125"/>
    </source>
</evidence>
<dbReference type="GO" id="GO:0005634">
    <property type="term" value="C:nucleus"/>
    <property type="evidence" value="ECO:0007669"/>
    <property type="project" value="UniProtKB-SubCell"/>
</dbReference>
<dbReference type="PhylomeDB" id="T1IZE2"/>
<dbReference type="PANTHER" id="PTHR11988:SF27">
    <property type="entry name" value="GH27708P"/>
    <property type="match status" value="1"/>
</dbReference>
<feature type="coiled-coil region" evidence="6">
    <location>
        <begin position="172"/>
        <end position="199"/>
    </location>
</feature>
<dbReference type="Gene3D" id="1.20.5.170">
    <property type="match status" value="1"/>
</dbReference>
<evidence type="ECO:0000256" key="6">
    <source>
        <dbReference type="SAM" id="Coils"/>
    </source>
</evidence>
<evidence type="ECO:0000256" key="4">
    <source>
        <dbReference type="ARBA" id="ARBA00023163"/>
    </source>
</evidence>
<name>T1IZE2_STRMM</name>
<keyword evidence="10" id="KW-1185">Reference proteome</keyword>
<evidence type="ECO:0000256" key="2">
    <source>
        <dbReference type="ARBA" id="ARBA00023015"/>
    </source>
</evidence>
<dbReference type="InterPro" id="IPR004827">
    <property type="entry name" value="bZIP"/>
</dbReference>
<evidence type="ECO:0000256" key="5">
    <source>
        <dbReference type="ARBA" id="ARBA00023242"/>
    </source>
</evidence>
<organism evidence="9 10">
    <name type="scientific">Strigamia maritima</name>
    <name type="common">European centipede</name>
    <name type="synonym">Geophilus maritimus</name>
    <dbReference type="NCBI Taxonomy" id="126957"/>
    <lineage>
        <taxon>Eukaryota</taxon>
        <taxon>Metazoa</taxon>
        <taxon>Ecdysozoa</taxon>
        <taxon>Arthropoda</taxon>
        <taxon>Myriapoda</taxon>
        <taxon>Chilopoda</taxon>
        <taxon>Pleurostigmophora</taxon>
        <taxon>Geophilomorpha</taxon>
        <taxon>Linotaeniidae</taxon>
        <taxon>Strigamia</taxon>
    </lineage>
</organism>
<sequence length="217" mass="24578">MLAYMKMAKSDDDGPWFAPPTRLHRSEQKRNTKSQFFNETSIETPETSSEQLDDDDDDDDDDDGPLCLVVSKTDDCFMSPMSNTKQFLPTPPGSPRSSDEGAESLLAVSINHFRDPMLAPVDLMEKIERRKEADSGRTKGREIFRAQERNNLAAKKSRDARKSREDHIAVRANALEKENAVLRAQLVTLREEAESLQLLLALKKSKKPIKTVKTRDE</sequence>
<feature type="compositionally biased region" description="Acidic residues" evidence="7">
    <location>
        <begin position="51"/>
        <end position="64"/>
    </location>
</feature>
<keyword evidence="3" id="KW-0238">DNA-binding</keyword>
<evidence type="ECO:0000313" key="10">
    <source>
        <dbReference type="Proteomes" id="UP000014500"/>
    </source>
</evidence>
<feature type="region of interest" description="Disordered" evidence="7">
    <location>
        <begin position="1"/>
        <end position="101"/>
    </location>
</feature>
<accession>T1IZE2</accession>
<evidence type="ECO:0000256" key="1">
    <source>
        <dbReference type="ARBA" id="ARBA00004123"/>
    </source>
</evidence>
<evidence type="ECO:0000259" key="8">
    <source>
        <dbReference type="PROSITE" id="PS50217"/>
    </source>
</evidence>
<dbReference type="STRING" id="126957.T1IZE2"/>
<evidence type="ECO:0000256" key="7">
    <source>
        <dbReference type="SAM" id="MobiDB-lite"/>
    </source>
</evidence>
<evidence type="ECO:0000313" key="9">
    <source>
        <dbReference type="EnsemblMetazoa" id="SMAR006616-PA"/>
    </source>
</evidence>
<dbReference type="HOGENOM" id="CLU_1273655_0_0_1"/>
<protein>
    <recommendedName>
        <fullName evidence="8">BZIP domain-containing protein</fullName>
    </recommendedName>
</protein>
<dbReference type="Proteomes" id="UP000014500">
    <property type="component" value="Unassembled WGS sequence"/>
</dbReference>
<dbReference type="GO" id="GO:0000978">
    <property type="term" value="F:RNA polymerase II cis-regulatory region sequence-specific DNA binding"/>
    <property type="evidence" value="ECO:0007669"/>
    <property type="project" value="TreeGrafter"/>
</dbReference>
<keyword evidence="4" id="KW-0804">Transcription</keyword>
<reference evidence="10" key="1">
    <citation type="submission" date="2011-05" db="EMBL/GenBank/DDBJ databases">
        <authorList>
            <person name="Richards S.R."/>
            <person name="Qu J."/>
            <person name="Jiang H."/>
            <person name="Jhangiani S.N."/>
            <person name="Agravi P."/>
            <person name="Goodspeed R."/>
            <person name="Gross S."/>
            <person name="Mandapat C."/>
            <person name="Jackson L."/>
            <person name="Mathew T."/>
            <person name="Pu L."/>
            <person name="Thornton R."/>
            <person name="Saada N."/>
            <person name="Wilczek-Boney K.B."/>
            <person name="Lee S."/>
            <person name="Kovar C."/>
            <person name="Wu Y."/>
            <person name="Scherer S.E."/>
            <person name="Worley K.C."/>
            <person name="Muzny D.M."/>
            <person name="Gibbs R."/>
        </authorList>
    </citation>
    <scope>NUCLEOTIDE SEQUENCE</scope>
    <source>
        <strain evidence="10">Brora</strain>
    </source>
</reference>
<dbReference type="SUPFAM" id="SSF57959">
    <property type="entry name" value="Leucine zipper domain"/>
    <property type="match status" value="1"/>
</dbReference>
<dbReference type="EnsemblMetazoa" id="SMAR006616-RA">
    <property type="protein sequence ID" value="SMAR006616-PA"/>
    <property type="gene ID" value="SMAR006616"/>
</dbReference>
<proteinExistence type="predicted"/>
<dbReference type="EMBL" id="JH431714">
    <property type="status" value="NOT_ANNOTATED_CDS"/>
    <property type="molecule type" value="Genomic_DNA"/>
</dbReference>
<dbReference type="GO" id="GO:0000981">
    <property type="term" value="F:DNA-binding transcription factor activity, RNA polymerase II-specific"/>
    <property type="evidence" value="ECO:0007669"/>
    <property type="project" value="TreeGrafter"/>
</dbReference>
<dbReference type="PROSITE" id="PS50217">
    <property type="entry name" value="BZIP"/>
    <property type="match status" value="1"/>
</dbReference>
<dbReference type="PANTHER" id="PTHR11988">
    <property type="entry name" value="THYROTROPH EMBRYONIC FACTOR RELATED"/>
    <property type="match status" value="1"/>
</dbReference>
<dbReference type="InterPro" id="IPR040223">
    <property type="entry name" value="PAR_bZIP"/>
</dbReference>
<reference evidence="9" key="2">
    <citation type="submission" date="2015-02" db="UniProtKB">
        <authorList>
            <consortium name="EnsemblMetazoa"/>
        </authorList>
    </citation>
    <scope>IDENTIFICATION</scope>
</reference>
<keyword evidence="2" id="KW-0805">Transcription regulation</keyword>
<dbReference type="CDD" id="cd14695">
    <property type="entry name" value="bZIP_HLF"/>
    <property type="match status" value="1"/>
</dbReference>
<keyword evidence="6" id="KW-0175">Coiled coil</keyword>
<comment type="subcellular location">
    <subcellularLocation>
        <location evidence="1">Nucleus</location>
    </subcellularLocation>
</comment>